<dbReference type="RefSeq" id="WP_216470652.1">
    <property type="nucleotide sequence ID" value="NZ_JAHLQI010000005.1"/>
</dbReference>
<proteinExistence type="inferred from homology"/>
<dbReference type="EC" id="5.4.99.12" evidence="1"/>
<feature type="binding site" evidence="1">
    <location>
        <position position="111"/>
    </location>
    <ligand>
        <name>substrate</name>
    </ligand>
</feature>
<organism evidence="4 5">
    <name type="scientific">Butyricicoccus intestinisimiae</name>
    <dbReference type="NCBI Taxonomy" id="2841509"/>
    <lineage>
        <taxon>Bacteria</taxon>
        <taxon>Bacillati</taxon>
        <taxon>Bacillota</taxon>
        <taxon>Clostridia</taxon>
        <taxon>Eubacteriales</taxon>
        <taxon>Butyricicoccaceae</taxon>
        <taxon>Butyricicoccus</taxon>
    </lineage>
</organism>
<reference evidence="4 5" key="1">
    <citation type="submission" date="2021-06" db="EMBL/GenBank/DDBJ databases">
        <authorList>
            <person name="Sun Q."/>
            <person name="Li D."/>
        </authorList>
    </citation>
    <scope>NUCLEOTIDE SEQUENCE [LARGE SCALE GENOMIC DNA]</scope>
    <source>
        <strain evidence="4 5">MSJd-7</strain>
    </source>
</reference>
<dbReference type="PANTHER" id="PTHR11142">
    <property type="entry name" value="PSEUDOURIDYLATE SYNTHASE"/>
    <property type="match status" value="1"/>
</dbReference>
<gene>
    <name evidence="1 4" type="primary">truA</name>
    <name evidence="4" type="ORF">KQI75_09960</name>
</gene>
<dbReference type="EMBL" id="JAHLQI010000005">
    <property type="protein sequence ID" value="MBU5490936.1"/>
    <property type="molecule type" value="Genomic_DNA"/>
</dbReference>
<protein>
    <recommendedName>
        <fullName evidence="1">tRNA pseudouridine synthase A</fullName>
        <ecNumber evidence="1">5.4.99.12</ecNumber>
    </recommendedName>
    <alternativeName>
        <fullName evidence="1">tRNA pseudouridine(38-40) synthase</fullName>
    </alternativeName>
    <alternativeName>
        <fullName evidence="1">tRNA pseudouridylate synthase I</fullName>
    </alternativeName>
    <alternativeName>
        <fullName evidence="1">tRNA-uridine isomerase I</fullName>
    </alternativeName>
</protein>
<dbReference type="InterPro" id="IPR020097">
    <property type="entry name" value="PsdUridine_synth_TruA_a/b_dom"/>
</dbReference>
<keyword evidence="1 2" id="KW-0819">tRNA processing</keyword>
<comment type="caution">
    <text evidence="4">The sequence shown here is derived from an EMBL/GenBank/DDBJ whole genome shotgun (WGS) entry which is preliminary data.</text>
</comment>
<dbReference type="Pfam" id="PF01416">
    <property type="entry name" value="PseudoU_synth_1"/>
    <property type="match status" value="2"/>
</dbReference>
<dbReference type="PANTHER" id="PTHR11142:SF22">
    <property type="entry name" value="TRNA PSEUDOURIDINE SYNTHASE A 2"/>
    <property type="match status" value="1"/>
</dbReference>
<feature type="active site" description="Nucleophile" evidence="1">
    <location>
        <position position="53"/>
    </location>
</feature>
<evidence type="ECO:0000313" key="5">
    <source>
        <dbReference type="Proteomes" id="UP000783588"/>
    </source>
</evidence>
<comment type="similarity">
    <text evidence="1 2">Belongs to the tRNA pseudouridine synthase TruA family.</text>
</comment>
<feature type="domain" description="Pseudouridine synthase I TruA alpha/beta" evidence="3">
    <location>
        <begin position="144"/>
        <end position="246"/>
    </location>
</feature>
<dbReference type="NCBIfam" id="TIGR00071">
    <property type="entry name" value="hisT_truA"/>
    <property type="match status" value="1"/>
</dbReference>
<feature type="domain" description="Pseudouridine synthase I TruA alpha/beta" evidence="3">
    <location>
        <begin position="8"/>
        <end position="103"/>
    </location>
</feature>
<dbReference type="Proteomes" id="UP000783588">
    <property type="component" value="Unassembled WGS sequence"/>
</dbReference>
<dbReference type="CDD" id="cd02570">
    <property type="entry name" value="PseudoU_synth_EcTruA"/>
    <property type="match status" value="1"/>
</dbReference>
<dbReference type="GO" id="GO:0160147">
    <property type="term" value="F:tRNA pseudouridine(38-40) synthase activity"/>
    <property type="evidence" value="ECO:0007669"/>
    <property type="project" value="UniProtKB-EC"/>
</dbReference>
<evidence type="ECO:0000313" key="4">
    <source>
        <dbReference type="EMBL" id="MBU5490936.1"/>
    </source>
</evidence>
<evidence type="ECO:0000259" key="3">
    <source>
        <dbReference type="Pfam" id="PF01416"/>
    </source>
</evidence>
<dbReference type="HAMAP" id="MF_00171">
    <property type="entry name" value="TruA"/>
    <property type="match status" value="1"/>
</dbReference>
<comment type="catalytic activity">
    <reaction evidence="1 2">
        <text>uridine(38/39/40) in tRNA = pseudouridine(38/39/40) in tRNA</text>
        <dbReference type="Rhea" id="RHEA:22376"/>
        <dbReference type="Rhea" id="RHEA-COMP:10085"/>
        <dbReference type="Rhea" id="RHEA-COMP:10087"/>
        <dbReference type="ChEBI" id="CHEBI:65314"/>
        <dbReference type="ChEBI" id="CHEBI:65315"/>
        <dbReference type="EC" id="5.4.99.12"/>
    </reaction>
</comment>
<keyword evidence="1 2" id="KW-0413">Isomerase</keyword>
<comment type="subunit">
    <text evidence="1">Homodimer.</text>
</comment>
<evidence type="ECO:0000256" key="1">
    <source>
        <dbReference type="HAMAP-Rule" id="MF_00171"/>
    </source>
</evidence>
<dbReference type="InterPro" id="IPR001406">
    <property type="entry name" value="PsdUridine_synth_TruA"/>
</dbReference>
<accession>A0ABS6ET97</accession>
<sequence length="246" mass="27703">MTNFRLTIEYDGRRYSGWQRQGNTDNTIQGKIEQILSRMTGHAVEINGAGRTDAGVHARAQVANVKIRTDKTAQEIQELLNHYLPQDIAVTACEQAPERFHARLNAKGKHYRYRLCDGGVPDVFARNYVCAWEQHLDVDAMQRAAAHLVGTHDFRAMSSVNKRFKKSTVRTITQITITRKPREICFDVIGTGFLYNMVRILIGTLVEVGEGKRAPDSMPAILDSLDRQQAGMTMPPQGLTLETVLY</sequence>
<comment type="function">
    <text evidence="1">Formation of pseudouridine at positions 38, 39 and 40 in the anticodon stem and loop of transfer RNAs.</text>
</comment>
<evidence type="ECO:0000256" key="2">
    <source>
        <dbReference type="RuleBase" id="RU003792"/>
    </source>
</evidence>
<dbReference type="PIRSF" id="PIRSF001430">
    <property type="entry name" value="tRNA_psdUrid_synth"/>
    <property type="match status" value="1"/>
</dbReference>
<comment type="caution">
    <text evidence="1">Lacks conserved residue(s) required for the propagation of feature annotation.</text>
</comment>
<keyword evidence="5" id="KW-1185">Reference proteome</keyword>
<name>A0ABS6ET97_9FIRM</name>